<accession>A0A1L3MJJ7</accession>
<feature type="transmembrane region" description="Helical" evidence="1">
    <location>
        <begin position="94"/>
        <end position="121"/>
    </location>
</feature>
<name>A0A1L3MJJ7_9MICO</name>
<dbReference type="Pfam" id="PF13386">
    <property type="entry name" value="DsbD_2"/>
    <property type="match status" value="1"/>
</dbReference>
<keyword evidence="1" id="KW-0472">Membrane</keyword>
<feature type="transmembrane region" description="Helical" evidence="1">
    <location>
        <begin position="52"/>
        <end position="73"/>
    </location>
</feature>
<keyword evidence="1" id="KW-1133">Transmembrane helix</keyword>
<feature type="transmembrane region" description="Helical" evidence="1">
    <location>
        <begin position="21"/>
        <end position="46"/>
    </location>
</feature>
<dbReference type="InterPro" id="IPR039447">
    <property type="entry name" value="UreH-like_TM_dom"/>
</dbReference>
<keyword evidence="1" id="KW-0812">Transmembrane</keyword>
<sequence>MLSSISPLGERSRGSSFTRTALAYVVGSALAAVLVGVVLGGLGSLVGDDVRASTPVLAALALLLVIGLVLDIRSGGDGVPSWRRQVDREWIGRYRGWVTGLGFGLQLGLGFVTIITSTTTYAVYLAELLTGRWWAGALIGLVFGLVRAVPLALVRRAETPQRLHEVFAGLDSWAAPADMVARASLGISAVVVIVVGALG</sequence>
<feature type="transmembrane region" description="Helical" evidence="1">
    <location>
        <begin position="133"/>
        <end position="154"/>
    </location>
</feature>
<reference evidence="3 4" key="1">
    <citation type="submission" date="2015-11" db="EMBL/GenBank/DDBJ databases">
        <authorList>
            <person name="Zhang Y."/>
            <person name="Guo Z."/>
        </authorList>
    </citation>
    <scope>NUCLEOTIDE SEQUENCE [LARGE SCALE GENOMIC DNA]</scope>
    <source>
        <strain evidence="3 4">YFY001</strain>
    </source>
</reference>
<feature type="domain" description="Urease accessory protein UreH-like transmembrane" evidence="2">
    <location>
        <begin position="13"/>
        <end position="154"/>
    </location>
</feature>
<protein>
    <recommendedName>
        <fullName evidence="2">Urease accessory protein UreH-like transmembrane domain-containing protein</fullName>
    </recommendedName>
</protein>
<proteinExistence type="predicted"/>
<gene>
    <name evidence="3" type="ORF">ASJ30_13980</name>
</gene>
<organism evidence="3 4">
    <name type="scientific">Janibacter indicus</name>
    <dbReference type="NCBI Taxonomy" id="857417"/>
    <lineage>
        <taxon>Bacteria</taxon>
        <taxon>Bacillati</taxon>
        <taxon>Actinomycetota</taxon>
        <taxon>Actinomycetes</taxon>
        <taxon>Micrococcales</taxon>
        <taxon>Intrasporangiaceae</taxon>
        <taxon>Janibacter</taxon>
    </lineage>
</organism>
<dbReference type="Proteomes" id="UP000182938">
    <property type="component" value="Chromosome"/>
</dbReference>
<evidence type="ECO:0000313" key="3">
    <source>
        <dbReference type="EMBL" id="APH02501.1"/>
    </source>
</evidence>
<keyword evidence="4" id="KW-1185">Reference proteome</keyword>
<dbReference type="EMBL" id="CP013290">
    <property type="protein sequence ID" value="APH02501.1"/>
    <property type="molecule type" value="Genomic_DNA"/>
</dbReference>
<dbReference type="RefSeq" id="WP_072625642.1">
    <property type="nucleotide sequence ID" value="NZ_CP013290.1"/>
</dbReference>
<dbReference type="KEGG" id="jte:ASJ30_13980"/>
<evidence type="ECO:0000313" key="4">
    <source>
        <dbReference type="Proteomes" id="UP000182938"/>
    </source>
</evidence>
<evidence type="ECO:0000259" key="2">
    <source>
        <dbReference type="Pfam" id="PF13386"/>
    </source>
</evidence>
<evidence type="ECO:0000256" key="1">
    <source>
        <dbReference type="SAM" id="Phobius"/>
    </source>
</evidence>
<dbReference type="AlphaFoldDB" id="A0A1L3MJJ7"/>